<dbReference type="GO" id="GO:0030177">
    <property type="term" value="P:positive regulation of Wnt signaling pathway"/>
    <property type="evidence" value="ECO:0007669"/>
    <property type="project" value="Ensembl"/>
</dbReference>
<dbReference type="Ensembl" id="ENSMMMT00000020931.1">
    <property type="protein sequence ID" value="ENSMMMP00000018418.1"/>
    <property type="gene ID" value="ENSMMMG00000016292.1"/>
</dbReference>
<dbReference type="GO" id="GO:2001240">
    <property type="term" value="P:negative regulation of extrinsic apoptotic signaling pathway in absence of ligand"/>
    <property type="evidence" value="ECO:0007669"/>
    <property type="project" value="Ensembl"/>
</dbReference>
<dbReference type="GO" id="GO:0000049">
    <property type="term" value="F:tRNA binding"/>
    <property type="evidence" value="ECO:0007669"/>
    <property type="project" value="Ensembl"/>
</dbReference>
<reference evidence="18" key="1">
    <citation type="submission" date="2025-08" db="UniProtKB">
        <authorList>
            <consortium name="Ensembl"/>
        </authorList>
    </citation>
    <scope>IDENTIFICATION</scope>
</reference>
<dbReference type="Pfam" id="PF21399">
    <property type="entry name" value="TERT_C"/>
    <property type="match status" value="1"/>
</dbReference>
<evidence type="ECO:0000313" key="18">
    <source>
        <dbReference type="Ensembl" id="ENSMMMP00000018418.1"/>
    </source>
</evidence>
<evidence type="ECO:0000256" key="10">
    <source>
        <dbReference type="ARBA" id="ARBA00022895"/>
    </source>
</evidence>
<comment type="subcellular location">
    <subcellularLocation>
        <location evidence="1 15">Chromosome</location>
        <location evidence="1 15">Telomere</location>
    </subcellularLocation>
    <subcellularLocation>
        <location evidence="15">Nucleus</location>
        <location evidence="15">Nucleolus</location>
    </subcellularLocation>
    <subcellularLocation>
        <location evidence="15">Nucleus</location>
        <location evidence="15">Nucleoplasm</location>
    </subcellularLocation>
    <subcellularLocation>
        <location evidence="15">Nucleus</location>
    </subcellularLocation>
    <subcellularLocation>
        <location evidence="15">Cytoplasm</location>
    </subcellularLocation>
    <subcellularLocation>
        <location evidence="15">Nucleus</location>
        <location evidence="15">PML body</location>
    </subcellularLocation>
    <text evidence="15">Shuttling between nuclear and cytoplasm depends on cell cycle, phosphorylation states, transformation and DNA damage. Diffuse localization in the nucleoplasm. Enriched in nucleoli of certain cell types. Translocated to the cytoplasm via nuclear pores in a CRM1/RAN-dependent manner involving oxidative stress-mediated phosphorylation at Tyr. Dephosphorylation at this site by SHP2 retains TERT in the nucleus. Translocated to the nucleus by phosphorylation by AKT.</text>
</comment>
<dbReference type="GO" id="GO:0090399">
    <property type="term" value="P:replicative senescence"/>
    <property type="evidence" value="ECO:0007669"/>
    <property type="project" value="Ensembl"/>
</dbReference>
<dbReference type="AlphaFoldDB" id="A0A8C5ZRH1"/>
<dbReference type="InterPro" id="IPR003545">
    <property type="entry name" value="Telomerase_RT"/>
</dbReference>
<dbReference type="GO" id="GO:2000648">
    <property type="term" value="P:positive regulation of stem cell proliferation"/>
    <property type="evidence" value="ECO:0007669"/>
    <property type="project" value="Ensembl"/>
</dbReference>
<evidence type="ECO:0000256" key="16">
    <source>
        <dbReference type="SAM" id="MobiDB-lite"/>
    </source>
</evidence>
<dbReference type="GO" id="GO:0003720">
    <property type="term" value="F:telomerase activity"/>
    <property type="evidence" value="ECO:0007669"/>
    <property type="project" value="Ensembl"/>
</dbReference>
<evidence type="ECO:0000256" key="11">
    <source>
        <dbReference type="ARBA" id="ARBA00022918"/>
    </source>
</evidence>
<comment type="function">
    <text evidence="15">Telomerase is a ribonucleoprotein enzyme essential for the replication of chromosome termini in most eukaryotes. Active in progenitor and cancer cells. Inactive, or very low activity, in normal somatic cells. Catalytic component of the teleromerase holoenzyme complex whose main activity is the elongation of telomeres by acting as a reverse transcriptase that adds simple sequence repeats to chromosome ends by copying a template sequence within the RNA component of the enzyme. Catalyzes the RNA-dependent extension of 3'-chromosomal termini with the 6-nucleotide telomeric repeat unit, 5'-TTAGGG-3'. The catalytic cycle involves primer binding, primer extension and release of product once the template boundary has been reached or nascent product translocation followed by further extension. More active on substrates containing 2 or 3 telomeric repeats. Telomerase activity is regulated by a number of factors including telomerase complex-associated proteins, chaperones and polypeptide modifiers. Modulates Wnt signaling. Plays important roles in aging and antiapoptosis.</text>
</comment>
<dbReference type="GO" id="GO:0046326">
    <property type="term" value="P:positive regulation of D-glucose import"/>
    <property type="evidence" value="ECO:0007669"/>
    <property type="project" value="Ensembl"/>
</dbReference>
<feature type="domain" description="Reverse transcriptase" evidence="17">
    <location>
        <begin position="536"/>
        <end position="867"/>
    </location>
</feature>
<protein>
    <recommendedName>
        <fullName evidence="4 15">Telomerase reverse transcriptase</fullName>
        <ecNumber evidence="3 15">2.7.7.49</ecNumber>
    </recommendedName>
    <alternativeName>
        <fullName evidence="13 15">Telomerase catalytic subunit</fullName>
    </alternativeName>
</protein>
<dbReference type="PANTHER" id="PTHR12066">
    <property type="entry name" value="TELOMERASE REVERSE TRANSCRIPTASE"/>
    <property type="match status" value="1"/>
</dbReference>
<dbReference type="GO" id="GO:0046872">
    <property type="term" value="F:metal ion binding"/>
    <property type="evidence" value="ECO:0007669"/>
    <property type="project" value="UniProtKB-KW"/>
</dbReference>
<keyword evidence="5 15" id="KW-0158">Chromosome</keyword>
<evidence type="ECO:0000256" key="14">
    <source>
        <dbReference type="ARBA" id="ARBA00048173"/>
    </source>
</evidence>
<dbReference type="GO" id="GO:0098680">
    <property type="term" value="F:template-free RNA nucleotidyltransferase"/>
    <property type="evidence" value="ECO:0007669"/>
    <property type="project" value="Ensembl"/>
</dbReference>
<evidence type="ECO:0000256" key="3">
    <source>
        <dbReference type="ARBA" id="ARBA00012493"/>
    </source>
</evidence>
<keyword evidence="6 15" id="KW-0808">Transferase</keyword>
<dbReference type="GeneTree" id="ENSGT00390000018531"/>
<evidence type="ECO:0000313" key="19">
    <source>
        <dbReference type="Proteomes" id="UP000694407"/>
    </source>
</evidence>
<dbReference type="GO" id="GO:0070034">
    <property type="term" value="F:telomerase RNA binding"/>
    <property type="evidence" value="ECO:0007669"/>
    <property type="project" value="Ensembl"/>
</dbReference>
<evidence type="ECO:0000256" key="15">
    <source>
        <dbReference type="RuleBase" id="RU365061"/>
    </source>
</evidence>
<comment type="domain">
    <text evidence="15">The primer grip sequence in the RT domain is required for telomerase activity and for stable association with short telomeric primers.</text>
</comment>
<evidence type="ECO:0000256" key="1">
    <source>
        <dbReference type="ARBA" id="ARBA00004574"/>
    </source>
</evidence>
<feature type="region of interest" description="Disordered" evidence="16">
    <location>
        <begin position="132"/>
        <end position="171"/>
    </location>
</feature>
<dbReference type="Pfam" id="PF00078">
    <property type="entry name" value="RVT_1"/>
    <property type="match status" value="1"/>
</dbReference>
<dbReference type="GO" id="GO:0000781">
    <property type="term" value="C:chromosome, telomeric region"/>
    <property type="evidence" value="ECO:0007669"/>
    <property type="project" value="UniProtKB-SubCell"/>
</dbReference>
<dbReference type="GO" id="GO:0003968">
    <property type="term" value="F:RNA-directed RNA polymerase activity"/>
    <property type="evidence" value="ECO:0007669"/>
    <property type="project" value="Ensembl"/>
</dbReference>
<dbReference type="GO" id="GO:0016607">
    <property type="term" value="C:nuclear speck"/>
    <property type="evidence" value="ECO:0007669"/>
    <property type="project" value="Ensembl"/>
</dbReference>
<dbReference type="GO" id="GO:0051087">
    <property type="term" value="F:protein-folding chaperone binding"/>
    <property type="evidence" value="ECO:0007669"/>
    <property type="project" value="Ensembl"/>
</dbReference>
<evidence type="ECO:0000256" key="2">
    <source>
        <dbReference type="ARBA" id="ARBA00008001"/>
    </source>
</evidence>
<comment type="domain">
    <text evidence="15">The RNA-interacting domain 2 (RD2) is essential for both interaction with the CR4-CR5 domain of TERC and for DNA synthesis.</text>
</comment>
<evidence type="ECO:0000256" key="4">
    <source>
        <dbReference type="ARBA" id="ARBA00016182"/>
    </source>
</evidence>
<dbReference type="GO" id="GO:0005886">
    <property type="term" value="C:plasma membrane"/>
    <property type="evidence" value="ECO:0007669"/>
    <property type="project" value="Ensembl"/>
</dbReference>
<reference evidence="18" key="2">
    <citation type="submission" date="2025-09" db="UniProtKB">
        <authorList>
            <consortium name="Ensembl"/>
        </authorList>
    </citation>
    <scope>IDENTIFICATION</scope>
</reference>
<feature type="compositionally biased region" description="Polar residues" evidence="16">
    <location>
        <begin position="147"/>
        <end position="167"/>
    </location>
</feature>
<keyword evidence="12 15" id="KW-0539">Nucleus</keyword>
<dbReference type="InterPro" id="IPR049139">
    <property type="entry name" value="TERT_C"/>
</dbReference>
<dbReference type="GO" id="GO:1902895">
    <property type="term" value="P:positive regulation of miRNA transcription"/>
    <property type="evidence" value="ECO:0007669"/>
    <property type="project" value="Ensembl"/>
</dbReference>
<keyword evidence="8 15" id="KW-0479">Metal-binding</keyword>
<dbReference type="SMART" id="SM00975">
    <property type="entry name" value="Telomerase_RBD"/>
    <property type="match status" value="1"/>
</dbReference>
<comment type="domain">
    <text evidence="15">The RNA-interacting domain 1 (RD1)/N-terminal extension (NTE) is required for interaction with the pseudoknot-template domain of each of TERC dimers. It contains anchor sites that bind primer nucleotides upstream of the RNA-DNA hybrid and is thus an essential determinant of repeat addition processivity.</text>
</comment>
<keyword evidence="19" id="KW-1185">Reference proteome</keyword>
<dbReference type="PRINTS" id="PR01365">
    <property type="entry name" value="TELOMERASERT"/>
</dbReference>
<keyword evidence="10 15" id="KW-0779">Telomere</keyword>
<keyword evidence="9 15" id="KW-0460">Magnesium</keyword>
<dbReference type="GO" id="GO:2000773">
    <property type="term" value="P:negative regulation of cellular senescence"/>
    <property type="evidence" value="ECO:0007669"/>
    <property type="project" value="Ensembl"/>
</dbReference>
<dbReference type="Pfam" id="PF12009">
    <property type="entry name" value="Telomerase_RBD"/>
    <property type="match status" value="1"/>
</dbReference>
<dbReference type="EC" id="2.7.7.49" evidence="3 15"/>
<dbReference type="GO" id="GO:0030422">
    <property type="term" value="P:siRNA processing"/>
    <property type="evidence" value="ECO:0007669"/>
    <property type="project" value="Ensembl"/>
</dbReference>
<dbReference type="Gene3D" id="1.10.132.70">
    <property type="match status" value="1"/>
</dbReference>
<proteinExistence type="inferred from homology"/>
<dbReference type="GO" id="GO:0007005">
    <property type="term" value="P:mitochondrion organization"/>
    <property type="evidence" value="ECO:0007669"/>
    <property type="project" value="Ensembl"/>
</dbReference>
<comment type="catalytic activity">
    <reaction evidence="14 15">
        <text>DNA(n) + a 2'-deoxyribonucleoside 5'-triphosphate = DNA(n+1) + diphosphate</text>
        <dbReference type="Rhea" id="RHEA:22508"/>
        <dbReference type="Rhea" id="RHEA-COMP:17339"/>
        <dbReference type="Rhea" id="RHEA-COMP:17340"/>
        <dbReference type="ChEBI" id="CHEBI:33019"/>
        <dbReference type="ChEBI" id="CHEBI:61560"/>
        <dbReference type="ChEBI" id="CHEBI:173112"/>
        <dbReference type="EC" id="2.7.7.49"/>
    </reaction>
</comment>
<sequence>VAQCLVCVPWDAQPPPAAPSFRQVSCLKELVARVVQRLCERGVRNVLAFGFALLDGARGGPPMAFTTSVRSYLPNTVTETLRGSGAWGMLLHRLGDDVLVHLLARCALYLLVPPNCAYQVCGPPLYELSATAKAQPTVPRTRWPTGQAGQTGRRSTGPVQNSSNQEAWGSLGWPARGAKRHLDNAGRSPPLAKKPRCSLGLEQACGPTPGKPCGVTSCPAAAEATSLEAKSRAQHSSRLGCKRETSLPSTLWPPQPQPQVEVKRFLYSYSRGKEQLHPSFPLSSLRPSLSGAQRLVETVFLGPVPRQLGVPGRTHRLSPRYAQIRPLFRELLANHAQCPYLALLRMHCPLQAAATQVVRACASGRPAEAPEGSADPGHLVELLDQHSSPWQVYAFLRACLCRLVPAGLWGSRHNQRRFLRNVKRFISLGKHARLSRRELTWKMKVRDCAWLRRSPGTHCVPAAEHRLRAEILAKFLFWLVDAYVVGLLRSFFYVTETTFQKNRLLFYRQSTWRRLQSVGVRQLLERVQLRQLSEAEVRQHQGARPALPTSRLRFVPKPNGLRPIVSVDCVVGARALRREKKAQQFTVHIKTLFSVLNYERVQRPGLLGASVLGMDDIYRVWRAFVLRVRAQDPAPRLYFVKVDVTGAYDTIPQDRLVEVIASIIRPPENTYCVRRYAVVQRAAHGRVRKSFRTHVSTLSDLQPYMRQFVEHLQDRSALKDAVVIEQSCSLNETSTHLFDFFLRFVRSSVVRIGGRCYVRCRGIPQGSVLSTLLCSLCYGDMENKLFAGVQQDGVLLRLVDDFLLVTPHLAQARAFLRALVQGVPEYGCKINLQKTVVNFPVESEAPNGAAPLQLPAHCLFPWCGLLLDSQTLEVFCDYSSYAQTSVRASLTFHRGSKVGRNLRRKLLAVLRLKCHGLFVDLQVSGAHAQTVTVPVWSVAVPQGLVKSANRSPTGLFLKVSDPTWWLCGRSHTRSSGQGTLPFLCASWLRVTKGCGCRPGAGVLEQRGPLSYTQVCRTGSAPEWWPQPGVWRGSRNRAWWGPLLLRSGTRPLPGLGLPAWAVDLLSQARPSWDGSVSLHLGSASGRTT</sequence>
<dbReference type="GO" id="GO:0005829">
    <property type="term" value="C:cytosol"/>
    <property type="evidence" value="ECO:0007669"/>
    <property type="project" value="Ensembl"/>
</dbReference>
<accession>A0A8C5ZRH1</accession>
<gene>
    <name evidence="18" type="primary">TERT</name>
</gene>
<dbReference type="GO" id="GO:0005730">
    <property type="term" value="C:nucleolus"/>
    <property type="evidence" value="ECO:0007669"/>
    <property type="project" value="UniProtKB-SubCell"/>
</dbReference>
<evidence type="ECO:0000259" key="17">
    <source>
        <dbReference type="PROSITE" id="PS50878"/>
    </source>
</evidence>
<dbReference type="CDD" id="cd01648">
    <property type="entry name" value="TERT"/>
    <property type="match status" value="1"/>
</dbReference>
<keyword evidence="11 15" id="KW-0695">RNA-directed DNA polymerase</keyword>
<dbReference type="GO" id="GO:0022616">
    <property type="term" value="P:DNA strand elongation"/>
    <property type="evidence" value="ECO:0007669"/>
    <property type="project" value="Ensembl"/>
</dbReference>
<dbReference type="GO" id="GO:0006606">
    <property type="term" value="P:protein import into nucleus"/>
    <property type="evidence" value="ECO:0007669"/>
    <property type="project" value="Ensembl"/>
</dbReference>
<dbReference type="GO" id="GO:0000333">
    <property type="term" value="C:telomerase catalytic core complex"/>
    <property type="evidence" value="ECO:0007669"/>
    <property type="project" value="Ensembl"/>
</dbReference>
<dbReference type="GO" id="GO:0070200">
    <property type="term" value="P:establishment of protein localization to telomere"/>
    <property type="evidence" value="ECO:0007669"/>
    <property type="project" value="Ensembl"/>
</dbReference>
<dbReference type="FunFam" id="1.10.132.70:FF:000001">
    <property type="entry name" value="Telomerase reverse transcriptase"/>
    <property type="match status" value="1"/>
</dbReference>
<evidence type="ECO:0000256" key="5">
    <source>
        <dbReference type="ARBA" id="ARBA00022454"/>
    </source>
</evidence>
<dbReference type="GO" id="GO:0001223">
    <property type="term" value="F:transcription coactivator binding"/>
    <property type="evidence" value="ECO:0007669"/>
    <property type="project" value="Ensembl"/>
</dbReference>
<evidence type="ECO:0000256" key="7">
    <source>
        <dbReference type="ARBA" id="ARBA00022695"/>
    </source>
</evidence>
<dbReference type="GO" id="GO:0016605">
    <property type="term" value="C:PML body"/>
    <property type="evidence" value="ECO:0007669"/>
    <property type="project" value="UniProtKB-SubCell"/>
</dbReference>
<dbReference type="FunFam" id="3.30.70.2630:FF:000001">
    <property type="entry name" value="Telomerase reverse transcriptase"/>
    <property type="match status" value="1"/>
</dbReference>
<keyword evidence="7 15" id="KW-0548">Nucleotidyltransferase</keyword>
<dbReference type="Gene3D" id="3.30.70.2630">
    <property type="match status" value="1"/>
</dbReference>
<evidence type="ECO:0000256" key="13">
    <source>
        <dbReference type="ARBA" id="ARBA00032044"/>
    </source>
</evidence>
<evidence type="ECO:0000256" key="6">
    <source>
        <dbReference type="ARBA" id="ARBA00022679"/>
    </source>
</evidence>
<dbReference type="SUPFAM" id="SSF56672">
    <property type="entry name" value="DNA/RNA polymerases"/>
    <property type="match status" value="1"/>
</dbReference>
<evidence type="ECO:0000256" key="9">
    <source>
        <dbReference type="ARBA" id="ARBA00022842"/>
    </source>
</evidence>
<organism evidence="18 19">
    <name type="scientific">Marmota marmota marmota</name>
    <name type="common">Alpine marmot</name>
    <dbReference type="NCBI Taxonomy" id="9994"/>
    <lineage>
        <taxon>Eukaryota</taxon>
        <taxon>Metazoa</taxon>
        <taxon>Chordata</taxon>
        <taxon>Craniata</taxon>
        <taxon>Vertebrata</taxon>
        <taxon>Euteleostomi</taxon>
        <taxon>Mammalia</taxon>
        <taxon>Eutheria</taxon>
        <taxon>Euarchontoglires</taxon>
        <taxon>Glires</taxon>
        <taxon>Rodentia</taxon>
        <taxon>Sciuromorpha</taxon>
        <taxon>Sciuridae</taxon>
        <taxon>Xerinae</taxon>
        <taxon>Marmotini</taxon>
        <taxon>Marmota</taxon>
    </lineage>
</organism>
<dbReference type="GO" id="GO:0042162">
    <property type="term" value="F:telomeric DNA binding"/>
    <property type="evidence" value="ECO:0007669"/>
    <property type="project" value="TreeGrafter"/>
</dbReference>
<evidence type="ECO:0000256" key="8">
    <source>
        <dbReference type="ARBA" id="ARBA00022723"/>
    </source>
</evidence>
<name>A0A8C5ZRH1_MARMA</name>
<dbReference type="InterPro" id="IPR021891">
    <property type="entry name" value="Telomerase_RBD"/>
</dbReference>
<dbReference type="GO" id="GO:0007004">
    <property type="term" value="P:telomere maintenance via telomerase"/>
    <property type="evidence" value="ECO:0007669"/>
    <property type="project" value="Ensembl"/>
</dbReference>
<comment type="similarity">
    <text evidence="2 15">Belongs to the reverse transcriptase family. Telomerase subfamily.</text>
</comment>
<dbReference type="PROSITE" id="PS50878">
    <property type="entry name" value="RT_POL"/>
    <property type="match status" value="1"/>
</dbReference>
<dbReference type="InterPro" id="IPR043502">
    <property type="entry name" value="DNA/RNA_pol_sf"/>
</dbReference>
<dbReference type="GO" id="GO:0140745">
    <property type="term" value="P:siRNA transcription"/>
    <property type="evidence" value="ECO:0007669"/>
    <property type="project" value="Ensembl"/>
</dbReference>
<dbReference type="Proteomes" id="UP000694407">
    <property type="component" value="Unplaced"/>
</dbReference>
<dbReference type="GO" id="GO:0042645">
    <property type="term" value="C:mitochondrial nucleoid"/>
    <property type="evidence" value="ECO:0007669"/>
    <property type="project" value="Ensembl"/>
</dbReference>
<dbReference type="GO" id="GO:1904751">
    <property type="term" value="P:positive regulation of protein localization to nucleolus"/>
    <property type="evidence" value="ECO:0007669"/>
    <property type="project" value="Ensembl"/>
</dbReference>
<dbReference type="GO" id="GO:0042635">
    <property type="term" value="P:positive regulation of hair cycle"/>
    <property type="evidence" value="ECO:0007669"/>
    <property type="project" value="Ensembl"/>
</dbReference>
<dbReference type="GO" id="GO:1990572">
    <property type="term" value="C:TERT-RMRP complex"/>
    <property type="evidence" value="ECO:0007669"/>
    <property type="project" value="Ensembl"/>
</dbReference>
<dbReference type="GO" id="GO:0071456">
    <property type="term" value="P:cellular response to hypoxia"/>
    <property type="evidence" value="ECO:0007669"/>
    <property type="project" value="Ensembl"/>
</dbReference>
<dbReference type="InterPro" id="IPR000477">
    <property type="entry name" value="RT_dom"/>
</dbReference>
<dbReference type="GO" id="GO:0042803">
    <property type="term" value="F:protein homodimerization activity"/>
    <property type="evidence" value="ECO:0007669"/>
    <property type="project" value="Ensembl"/>
</dbReference>
<evidence type="ECO:0000256" key="12">
    <source>
        <dbReference type="ARBA" id="ARBA00023242"/>
    </source>
</evidence>
<dbReference type="PANTHER" id="PTHR12066:SF0">
    <property type="entry name" value="TELOMERASE REVERSE TRANSCRIPTASE"/>
    <property type="match status" value="1"/>
</dbReference>
<dbReference type="GO" id="GO:0031647">
    <property type="term" value="P:regulation of protein stability"/>
    <property type="evidence" value="ECO:0007669"/>
    <property type="project" value="Ensembl"/>
</dbReference>